<reference evidence="6" key="1">
    <citation type="submission" date="2021-07" db="EMBL/GenBank/DDBJ databases">
        <authorList>
            <person name="Catto M.A."/>
            <person name="Jacobson A."/>
            <person name="Kennedy G."/>
            <person name="Labadie P."/>
            <person name="Hunt B.G."/>
            <person name="Srinivasan R."/>
        </authorList>
    </citation>
    <scope>NUCLEOTIDE SEQUENCE</scope>
    <source>
        <strain evidence="6">PL_HMW_Pooled</strain>
        <tissue evidence="6">Head</tissue>
    </source>
</reference>
<feature type="compositionally biased region" description="Basic and acidic residues" evidence="2">
    <location>
        <begin position="79"/>
        <end position="88"/>
    </location>
</feature>
<feature type="compositionally biased region" description="Basic and acidic residues" evidence="2">
    <location>
        <begin position="50"/>
        <end position="65"/>
    </location>
</feature>
<dbReference type="Gene3D" id="3.40.50.300">
    <property type="entry name" value="P-loop containing nucleotide triphosphate hydrolases"/>
    <property type="match status" value="1"/>
</dbReference>
<dbReference type="Pfam" id="PF20209">
    <property type="entry name" value="DUF6570"/>
    <property type="match status" value="1"/>
</dbReference>
<keyword evidence="1" id="KW-0067">ATP-binding</keyword>
<keyword evidence="1" id="KW-0233">DNA recombination</keyword>
<feature type="region of interest" description="Disordered" evidence="2">
    <location>
        <begin position="41"/>
        <end position="88"/>
    </location>
</feature>
<dbReference type="InterPro" id="IPR025476">
    <property type="entry name" value="Helitron_helicase-like"/>
</dbReference>
<comment type="similarity">
    <text evidence="1">Belongs to the helicase family.</text>
</comment>
<evidence type="ECO:0000313" key="6">
    <source>
        <dbReference type="EMBL" id="KAK3910005.1"/>
    </source>
</evidence>
<comment type="cofactor">
    <cofactor evidence="1">
        <name>Mg(2+)</name>
        <dbReference type="ChEBI" id="CHEBI:18420"/>
    </cofactor>
</comment>
<keyword evidence="1" id="KW-0227">DNA damage</keyword>
<protein>
    <recommendedName>
        <fullName evidence="1">ATP-dependent DNA helicase</fullName>
        <ecNumber evidence="1">5.6.2.3</ecNumber>
    </recommendedName>
</protein>
<keyword evidence="1 6" id="KW-0347">Helicase</keyword>
<evidence type="ECO:0000259" key="4">
    <source>
        <dbReference type="Pfam" id="PF14214"/>
    </source>
</evidence>
<evidence type="ECO:0000313" key="7">
    <source>
        <dbReference type="Proteomes" id="UP001219518"/>
    </source>
</evidence>
<dbReference type="CDD" id="cd18809">
    <property type="entry name" value="SF1_C_RecD"/>
    <property type="match status" value="1"/>
</dbReference>
<dbReference type="PANTHER" id="PTHR47642">
    <property type="entry name" value="ATP-DEPENDENT DNA HELICASE"/>
    <property type="match status" value="1"/>
</dbReference>
<accession>A0AAE1GY47</accession>
<keyword evidence="7" id="KW-1185">Reference proteome</keyword>
<dbReference type="InterPro" id="IPR046700">
    <property type="entry name" value="DUF6570"/>
</dbReference>
<dbReference type="GO" id="GO:0000723">
    <property type="term" value="P:telomere maintenance"/>
    <property type="evidence" value="ECO:0007669"/>
    <property type="project" value="InterPro"/>
</dbReference>
<evidence type="ECO:0000259" key="3">
    <source>
        <dbReference type="Pfam" id="PF05970"/>
    </source>
</evidence>
<dbReference type="InterPro" id="IPR010285">
    <property type="entry name" value="DNA_helicase_pif1-like_DEAD"/>
</dbReference>
<dbReference type="EMBL" id="JAHWGI010000137">
    <property type="protein sequence ID" value="KAK3910005.1"/>
    <property type="molecule type" value="Genomic_DNA"/>
</dbReference>
<feature type="region of interest" description="Disordered" evidence="2">
    <location>
        <begin position="254"/>
        <end position="276"/>
    </location>
</feature>
<dbReference type="PANTHER" id="PTHR47642:SF6">
    <property type="entry name" value="ATP-DEPENDENT DNA HELICASE"/>
    <property type="match status" value="1"/>
</dbReference>
<evidence type="ECO:0000259" key="5">
    <source>
        <dbReference type="Pfam" id="PF20209"/>
    </source>
</evidence>
<feature type="domain" description="DUF6570" evidence="5">
    <location>
        <begin position="118"/>
        <end position="235"/>
    </location>
</feature>
<dbReference type="GO" id="GO:0005524">
    <property type="term" value="F:ATP binding"/>
    <property type="evidence" value="ECO:0007669"/>
    <property type="project" value="UniProtKB-KW"/>
</dbReference>
<dbReference type="InterPro" id="IPR027417">
    <property type="entry name" value="P-loop_NTPase"/>
</dbReference>
<feature type="domain" description="DNA helicase Pif1-like DEAD-box helicase" evidence="3">
    <location>
        <begin position="912"/>
        <end position="1131"/>
    </location>
</feature>
<dbReference type="EC" id="5.6.2.3" evidence="1"/>
<comment type="catalytic activity">
    <reaction evidence="1">
        <text>ATP + H2O = ADP + phosphate + H(+)</text>
        <dbReference type="Rhea" id="RHEA:13065"/>
        <dbReference type="ChEBI" id="CHEBI:15377"/>
        <dbReference type="ChEBI" id="CHEBI:15378"/>
        <dbReference type="ChEBI" id="CHEBI:30616"/>
        <dbReference type="ChEBI" id="CHEBI:43474"/>
        <dbReference type="ChEBI" id="CHEBI:456216"/>
        <dbReference type="EC" id="5.6.2.3"/>
    </reaction>
</comment>
<gene>
    <name evidence="6" type="ORF">KUF71_020014</name>
</gene>
<proteinExistence type="inferred from homology"/>
<reference evidence="6" key="2">
    <citation type="journal article" date="2023" name="BMC Genomics">
        <title>Pest status, molecular evolution, and epigenetic factors derived from the genome assembly of Frankliniella fusca, a thysanopteran phytovirus vector.</title>
        <authorList>
            <person name="Catto M.A."/>
            <person name="Labadie P.E."/>
            <person name="Jacobson A.L."/>
            <person name="Kennedy G.G."/>
            <person name="Srinivasan R."/>
            <person name="Hunt B.G."/>
        </authorList>
    </citation>
    <scope>NUCLEOTIDE SEQUENCE</scope>
    <source>
        <strain evidence="6">PL_HMW_Pooled</strain>
    </source>
</reference>
<evidence type="ECO:0000256" key="2">
    <source>
        <dbReference type="SAM" id="MobiDB-lite"/>
    </source>
</evidence>
<organism evidence="6 7">
    <name type="scientific">Frankliniella fusca</name>
    <dbReference type="NCBI Taxonomy" id="407009"/>
    <lineage>
        <taxon>Eukaryota</taxon>
        <taxon>Metazoa</taxon>
        <taxon>Ecdysozoa</taxon>
        <taxon>Arthropoda</taxon>
        <taxon>Hexapoda</taxon>
        <taxon>Insecta</taxon>
        <taxon>Pterygota</taxon>
        <taxon>Neoptera</taxon>
        <taxon>Paraneoptera</taxon>
        <taxon>Thysanoptera</taxon>
        <taxon>Terebrantia</taxon>
        <taxon>Thripoidea</taxon>
        <taxon>Thripidae</taxon>
        <taxon>Frankliniella</taxon>
    </lineage>
</organism>
<sequence length="1376" mass="159955">MPRNVLTELISMIQKLKEMCDSEKGLYFKFDQQLLEKRRKALQRQQKHRQTLDEISKRKSKEKDRKRMTKVRNNKSKKQKDQERRLNSERRFIASNCHKRSIQSSFTKFKCSKNCSLFTQYNDMDPFVVPEQLQSLTYIEKQLISRIHPVISLYRVKKLQYKYKGQVINFTQDVQKVADSLPYMLEDLTHVVIVTHNDKIMLKDFLKTESFGCSSLAKKNNPHYSDIHIDETSLDHLPVNGNVYSKLKTIQSENESELVNDKTEQCSDDNNTNDDVDDIVYTSVPDNNDISLPKTFSTELVWPSIGTTPINEFSSPGYITMAFLHLFCYGTADYSMPRSQKVPINQYIHHLMLYHDERFAKDERFRYFIMNSEMRWNSLNIEYFKENPWVVNQIMHFGSRLRTTKPYWKSRCAELSDMVDQIGTPTVFFTLSSADYYWPDLFRLMGHDVNSLTIQQRAQLLSQNPFIADTFFNLRSKFFLENSFTKHFEVQDMWYRYEYQHRGSIHVHGLAWLKNAPIIKDDMTENENENVIKYFDGLISCKNPNIHITPMSTHPCQLSLDSVTDTESDLAHLVNQVQRHTKCSRSHCLRSIGKDKTLMCRYKFPKELIAETNLQIENGTIVDINFARNDCFVNKYNAWVLQTWRSNIDFSPIFNKQIVYRYIAKYASKSEIKSISYNEVLTDIVNKTCDDSEPCKKAIRKLLISSCAERDYSAQEVMHFLMGYKFYHSTREFVVVNLKNIDWTSVAYGVSEKIIFECYAKRSILYEKISLFEFAKFLKSTRMKTILRKKPAIVRFFPKPHNGLDSVTLLITLQYKKYICHTDVHVSSDDEDFSEFDDLNKEKYSKDNESFLSEYNPNMKSYFTELKQVNNDNVKWDYLSHKLNRETIHKICEKLQSDFTYKKFEKTDYSSLNNEQLKVFNHIRMLTNDLAKGFETTYKFMIVQGMAGTGKTYLLKCCANYIRSKLGMKAVQVVSYTGVSAKLINVTTLHSFLSLGKFHNNCERLKGTELLNFREKHAGLKFLFVDEYSMVGLRLLACIETRCKDISGMDALFGNLTVVLFGDINQLLPIGDQPLYANVDFISQNNNLLEKGKILMSELTHAYVLNKCHRFANIEYVNFLKKVSSGRCTDHDFELMKTRYINFLPVDERLRFKNSLRICSTNENANEYNLRNLKKLNMPIAVIHAQNNNKTAFSCTDDIADGLTNILSLCIGAKIMLRRNINVTRGFVNGSIGILKHIMCERNCKPPSVPLCVLVQFENVDTDDLNITYIPILPVLSQWYKKGISCTRYQLPISLCWACTIHKSQGLTLGSMALDAGNSEFALGLLYVALSRVADMDSLCLITMFTLDRLNSCTKSSKFKLRTKFLKKADKNVITS</sequence>
<dbReference type="GO" id="GO:0043139">
    <property type="term" value="F:5'-3' DNA helicase activity"/>
    <property type="evidence" value="ECO:0007669"/>
    <property type="project" value="UniProtKB-EC"/>
</dbReference>
<dbReference type="GO" id="GO:0016787">
    <property type="term" value="F:hydrolase activity"/>
    <property type="evidence" value="ECO:0007669"/>
    <property type="project" value="UniProtKB-KW"/>
</dbReference>
<comment type="caution">
    <text evidence="6">The sequence shown here is derived from an EMBL/GenBank/DDBJ whole genome shotgun (WGS) entry which is preliminary data.</text>
</comment>
<feature type="compositionally biased region" description="Basic residues" evidence="2">
    <location>
        <begin position="66"/>
        <end position="78"/>
    </location>
</feature>
<dbReference type="Proteomes" id="UP001219518">
    <property type="component" value="Unassembled WGS sequence"/>
</dbReference>
<dbReference type="GO" id="GO:0006281">
    <property type="term" value="P:DNA repair"/>
    <property type="evidence" value="ECO:0007669"/>
    <property type="project" value="UniProtKB-KW"/>
</dbReference>
<dbReference type="Pfam" id="PF14214">
    <property type="entry name" value="Helitron_like_N"/>
    <property type="match status" value="1"/>
</dbReference>
<dbReference type="Pfam" id="PF05970">
    <property type="entry name" value="PIF1"/>
    <property type="match status" value="1"/>
</dbReference>
<evidence type="ECO:0000256" key="1">
    <source>
        <dbReference type="RuleBase" id="RU363044"/>
    </source>
</evidence>
<keyword evidence="1" id="KW-0378">Hydrolase</keyword>
<dbReference type="InterPro" id="IPR051055">
    <property type="entry name" value="PIF1_helicase"/>
</dbReference>
<name>A0AAE1GY47_9NEOP</name>
<dbReference type="GO" id="GO:0006310">
    <property type="term" value="P:DNA recombination"/>
    <property type="evidence" value="ECO:0007669"/>
    <property type="project" value="UniProtKB-KW"/>
</dbReference>
<keyword evidence="1" id="KW-0234">DNA repair</keyword>
<keyword evidence="1" id="KW-0547">Nucleotide-binding</keyword>
<feature type="domain" description="Helitron helicase-like" evidence="4">
    <location>
        <begin position="390"/>
        <end position="510"/>
    </location>
</feature>
<dbReference type="SUPFAM" id="SSF52540">
    <property type="entry name" value="P-loop containing nucleoside triphosphate hydrolases"/>
    <property type="match status" value="2"/>
</dbReference>